<evidence type="ECO:0000313" key="1">
    <source>
        <dbReference type="EMBL" id="OKL41961.1"/>
    </source>
</evidence>
<evidence type="ECO:0000313" key="2">
    <source>
        <dbReference type="Proteomes" id="UP000186551"/>
    </source>
</evidence>
<comment type="caution">
    <text evidence="1">The sequence shown here is derived from an EMBL/GenBank/DDBJ whole genome shotgun (WGS) entry which is preliminary data.</text>
</comment>
<accession>A0A1Q5PIC6</accession>
<dbReference type="RefSeq" id="WP_073850405.1">
    <property type="nucleotide sequence ID" value="NZ_LVWA01000002.1"/>
</dbReference>
<name>A0A1Q5PIC6_9BACT</name>
<dbReference type="EMBL" id="LVWA01000002">
    <property type="protein sequence ID" value="OKL41961.1"/>
    <property type="molecule type" value="Genomic_DNA"/>
</dbReference>
<organism evidence="1 2">
    <name type="scientific">Pontibacter flavimaris</name>
    <dbReference type="NCBI Taxonomy" id="1797110"/>
    <lineage>
        <taxon>Bacteria</taxon>
        <taxon>Pseudomonadati</taxon>
        <taxon>Bacteroidota</taxon>
        <taxon>Cytophagia</taxon>
        <taxon>Cytophagales</taxon>
        <taxon>Hymenobacteraceae</taxon>
        <taxon>Pontibacter</taxon>
    </lineage>
</organism>
<dbReference type="OrthoDB" id="850054at2"/>
<protein>
    <submittedName>
        <fullName evidence="1">Uncharacterized protein</fullName>
    </submittedName>
</protein>
<reference evidence="1 2" key="1">
    <citation type="submission" date="2016-03" db="EMBL/GenBank/DDBJ databases">
        <title>Genome sequence of Pontibacter sp. nov., of the family cytophagaceae, isolated from marine sediment of the Yellow Sea, China.</title>
        <authorList>
            <person name="Zhang G."/>
            <person name="Zhang R."/>
        </authorList>
    </citation>
    <scope>NUCLEOTIDE SEQUENCE [LARGE SCALE GENOMIC DNA]</scope>
    <source>
        <strain evidence="1 2">S10-8</strain>
    </source>
</reference>
<keyword evidence="2" id="KW-1185">Reference proteome</keyword>
<sequence length="192" mass="21684">MKRIILAVLIIGLCAGCMHQNKFGEFNEKSGRLELSMRENPEQDFRFGDCFLYQEGDERYMLLVTGVYPGEFTTFTPIAVPAVDSIDEFSVGKFMVNYYSREPGVLDRLLGGEAQYGGFGFSVFPENLPQVSRNLHYLFTVNLSPGKTQEFGSTALFTDYPLGYTIRFCLDFESISPDRPMVAKLPLESLCM</sequence>
<dbReference type="AlphaFoldDB" id="A0A1Q5PIC6"/>
<proteinExistence type="predicted"/>
<gene>
    <name evidence="1" type="ORF">A3841_08115</name>
</gene>
<dbReference type="STRING" id="1797110.A3841_08115"/>
<dbReference type="Proteomes" id="UP000186551">
    <property type="component" value="Unassembled WGS sequence"/>
</dbReference>